<organism evidence="4">
    <name type="scientific">mine drainage metagenome</name>
    <dbReference type="NCBI Taxonomy" id="410659"/>
    <lineage>
        <taxon>unclassified sequences</taxon>
        <taxon>metagenomes</taxon>
        <taxon>ecological metagenomes</taxon>
    </lineage>
</organism>
<keyword evidence="2" id="KW-0067">ATP-binding</keyword>
<keyword evidence="3" id="KW-0143">Chaperone</keyword>
<evidence type="ECO:0000256" key="3">
    <source>
        <dbReference type="ARBA" id="ARBA00023186"/>
    </source>
</evidence>
<dbReference type="Pfam" id="PF00118">
    <property type="entry name" value="Cpn60_TCP1"/>
    <property type="match status" value="1"/>
</dbReference>
<reference evidence="4" key="1">
    <citation type="submission" date="2013-08" db="EMBL/GenBank/DDBJ databases">
        <authorList>
            <person name="Mendez C."/>
            <person name="Richter M."/>
            <person name="Ferrer M."/>
            <person name="Sanchez J."/>
        </authorList>
    </citation>
    <scope>NUCLEOTIDE SEQUENCE</scope>
</reference>
<accession>T1AQ40</accession>
<dbReference type="AlphaFoldDB" id="T1AQ40"/>
<dbReference type="EMBL" id="AUZZ01002647">
    <property type="protein sequence ID" value="EQD59477.1"/>
    <property type="molecule type" value="Genomic_DNA"/>
</dbReference>
<dbReference type="SUPFAM" id="SSF48592">
    <property type="entry name" value="GroEL equatorial domain-like"/>
    <property type="match status" value="1"/>
</dbReference>
<dbReference type="PANTHER" id="PTHR11353">
    <property type="entry name" value="CHAPERONIN"/>
    <property type="match status" value="1"/>
</dbReference>
<evidence type="ECO:0000256" key="1">
    <source>
        <dbReference type="ARBA" id="ARBA00022741"/>
    </source>
</evidence>
<gene>
    <name evidence="4" type="ORF">B2A_03968</name>
</gene>
<dbReference type="SUPFAM" id="SSF54849">
    <property type="entry name" value="GroEL-intermediate domain like"/>
    <property type="match status" value="1"/>
</dbReference>
<feature type="non-terminal residue" evidence="4">
    <location>
        <position position="1"/>
    </location>
</feature>
<sequence>ELLKRAESLIEQNIHPTVITRGFSLAREEAERLLKKEIGTPVKATDDEVLSQVAHTAMGSKGVYGARGELARLVVKAVKT</sequence>
<evidence type="ECO:0000313" key="4">
    <source>
        <dbReference type="EMBL" id="EQD59477.1"/>
    </source>
</evidence>
<dbReference type="GO" id="GO:0140662">
    <property type="term" value="F:ATP-dependent protein folding chaperone"/>
    <property type="evidence" value="ECO:0007669"/>
    <property type="project" value="InterPro"/>
</dbReference>
<dbReference type="InterPro" id="IPR027413">
    <property type="entry name" value="GROEL-like_equatorial_sf"/>
</dbReference>
<name>T1AQ40_9ZZZZ</name>
<comment type="caution">
    <text evidence="4">The sequence shown here is derived from an EMBL/GenBank/DDBJ whole genome shotgun (WGS) entry which is preliminary data.</text>
</comment>
<dbReference type="InterPro" id="IPR027410">
    <property type="entry name" value="TCP-1-like_intermed_sf"/>
</dbReference>
<protein>
    <submittedName>
        <fullName evidence="4">Chaperonin beta subunit</fullName>
    </submittedName>
</protein>
<evidence type="ECO:0000256" key="2">
    <source>
        <dbReference type="ARBA" id="ARBA00022840"/>
    </source>
</evidence>
<dbReference type="Gene3D" id="1.10.560.10">
    <property type="entry name" value="GroEL-like equatorial domain"/>
    <property type="match status" value="1"/>
</dbReference>
<dbReference type="GO" id="GO:0005524">
    <property type="term" value="F:ATP binding"/>
    <property type="evidence" value="ECO:0007669"/>
    <property type="project" value="UniProtKB-KW"/>
</dbReference>
<dbReference type="InterPro" id="IPR017998">
    <property type="entry name" value="Chaperone_TCP-1"/>
</dbReference>
<reference evidence="4" key="2">
    <citation type="journal article" date="2014" name="ISME J.">
        <title>Microbial stratification in low pH oxic and suboxic macroscopic growths along an acid mine drainage.</title>
        <authorList>
            <person name="Mendez-Garcia C."/>
            <person name="Mesa V."/>
            <person name="Sprenger R.R."/>
            <person name="Richter M."/>
            <person name="Diez M.S."/>
            <person name="Solano J."/>
            <person name="Bargiela R."/>
            <person name="Golyshina O.V."/>
            <person name="Manteca A."/>
            <person name="Ramos J.L."/>
            <person name="Gallego J.R."/>
            <person name="Llorente I."/>
            <person name="Martins Dos Santos V.A."/>
            <person name="Jensen O.N."/>
            <person name="Pelaez A.I."/>
            <person name="Sanchez J."/>
            <person name="Ferrer M."/>
        </authorList>
    </citation>
    <scope>NUCLEOTIDE SEQUENCE</scope>
</reference>
<dbReference type="Gene3D" id="3.30.260.10">
    <property type="entry name" value="TCP-1-like chaperonin intermediate domain"/>
    <property type="match status" value="1"/>
</dbReference>
<feature type="non-terminal residue" evidence="4">
    <location>
        <position position="80"/>
    </location>
</feature>
<proteinExistence type="predicted"/>
<dbReference type="InterPro" id="IPR002423">
    <property type="entry name" value="Cpn60/GroEL/TCP-1"/>
</dbReference>
<keyword evidence="1" id="KW-0547">Nucleotide-binding</keyword>